<evidence type="ECO:0000256" key="1">
    <source>
        <dbReference type="SAM" id="MobiDB-lite"/>
    </source>
</evidence>
<evidence type="ECO:0000313" key="3">
    <source>
        <dbReference type="Proteomes" id="UP001480595"/>
    </source>
</evidence>
<reference evidence="2 3" key="1">
    <citation type="submission" date="2023-01" db="EMBL/GenBank/DDBJ databases">
        <title>Analysis of 21 Apiospora genomes using comparative genomics revels a genus with tremendous synthesis potential of carbohydrate active enzymes and secondary metabolites.</title>
        <authorList>
            <person name="Sorensen T."/>
        </authorList>
    </citation>
    <scope>NUCLEOTIDE SEQUENCE [LARGE SCALE GENOMIC DNA]</scope>
    <source>
        <strain evidence="2 3">CBS 135458</strain>
    </source>
</reference>
<feature type="compositionally biased region" description="Acidic residues" evidence="1">
    <location>
        <begin position="15"/>
        <end position="25"/>
    </location>
</feature>
<protein>
    <submittedName>
        <fullName evidence="2">Uncharacterized protein</fullName>
    </submittedName>
</protein>
<proteinExistence type="predicted"/>
<feature type="region of interest" description="Disordered" evidence="1">
    <location>
        <begin position="1"/>
        <end position="34"/>
    </location>
</feature>
<gene>
    <name evidence="2" type="ORF">PG994_011901</name>
</gene>
<comment type="caution">
    <text evidence="2">The sequence shown here is derived from an EMBL/GenBank/DDBJ whole genome shotgun (WGS) entry which is preliminary data.</text>
</comment>
<dbReference type="EMBL" id="JAQQWL010000011">
    <property type="protein sequence ID" value="KAK8050171.1"/>
    <property type="molecule type" value="Genomic_DNA"/>
</dbReference>
<organism evidence="2 3">
    <name type="scientific">Apiospora phragmitis</name>
    <dbReference type="NCBI Taxonomy" id="2905665"/>
    <lineage>
        <taxon>Eukaryota</taxon>
        <taxon>Fungi</taxon>
        <taxon>Dikarya</taxon>
        <taxon>Ascomycota</taxon>
        <taxon>Pezizomycotina</taxon>
        <taxon>Sordariomycetes</taxon>
        <taxon>Xylariomycetidae</taxon>
        <taxon>Amphisphaeriales</taxon>
        <taxon>Apiosporaceae</taxon>
        <taxon>Apiospora</taxon>
    </lineage>
</organism>
<sequence>MVARNRREGRHQDEGGEDSTGEENESTLFIRQDQGDVEMAAMTPYTSTHALVSPVPQNYNYQDIEMTFITPHTHTELGVPTTSWNRQATESAAMTTHTSTTSIASTLRGSSTTLVKDTDNDNLLERNFAPSHLCFLTYDKDGKSVGYETRRVGDWVREHGDRSGTDYVFLSYTRKQFCVLTEGDFTDGKAPLEIREALL</sequence>
<keyword evidence="3" id="KW-1185">Reference proteome</keyword>
<dbReference type="RefSeq" id="XP_066712420.1">
    <property type="nucleotide sequence ID" value="XM_066863310.1"/>
</dbReference>
<dbReference type="Proteomes" id="UP001480595">
    <property type="component" value="Unassembled WGS sequence"/>
</dbReference>
<name>A0ABR1TU37_9PEZI</name>
<dbReference type="GeneID" id="92096373"/>
<accession>A0ABR1TU37</accession>
<evidence type="ECO:0000313" key="2">
    <source>
        <dbReference type="EMBL" id="KAK8050171.1"/>
    </source>
</evidence>